<name>A0A4V2YKD0_9ACTN</name>
<dbReference type="Proteomes" id="UP000295124">
    <property type="component" value="Unassembled WGS sequence"/>
</dbReference>
<dbReference type="OrthoDB" id="3831131at2"/>
<keyword evidence="2" id="KW-1185">Reference proteome</keyword>
<gene>
    <name evidence="1" type="ORF">E1263_42265</name>
</gene>
<proteinExistence type="predicted"/>
<reference evidence="1 2" key="1">
    <citation type="submission" date="2019-03" db="EMBL/GenBank/DDBJ databases">
        <title>Draft genome sequences of novel Actinobacteria.</title>
        <authorList>
            <person name="Sahin N."/>
            <person name="Ay H."/>
            <person name="Saygin H."/>
        </authorList>
    </citation>
    <scope>NUCLEOTIDE SEQUENCE [LARGE SCALE GENOMIC DNA]</scope>
    <source>
        <strain evidence="1 2">JCM 13523</strain>
    </source>
</reference>
<evidence type="ECO:0000313" key="2">
    <source>
        <dbReference type="Proteomes" id="UP000295124"/>
    </source>
</evidence>
<dbReference type="AlphaFoldDB" id="A0A4V2YKD0"/>
<evidence type="ECO:0000313" key="1">
    <source>
        <dbReference type="EMBL" id="TDD42247.1"/>
    </source>
</evidence>
<accession>A0A4V2YKD0</accession>
<dbReference type="EMBL" id="SMKX01000290">
    <property type="protein sequence ID" value="TDD42247.1"/>
    <property type="molecule type" value="Genomic_DNA"/>
</dbReference>
<organism evidence="1 2">
    <name type="scientific">Kribbella antibiotica</name>
    <dbReference type="NCBI Taxonomy" id="190195"/>
    <lineage>
        <taxon>Bacteria</taxon>
        <taxon>Bacillati</taxon>
        <taxon>Actinomycetota</taxon>
        <taxon>Actinomycetes</taxon>
        <taxon>Propionibacteriales</taxon>
        <taxon>Kribbellaceae</taxon>
        <taxon>Kribbella</taxon>
    </lineage>
</organism>
<sequence length="124" mass="13323">MNDPTKPSRKPLEAAGLAGTWVTAAIDDARSLRTNGWYRAGGVEVRSVKPEMVDLDAPQPEVTLATCVDSSATTLHFQKDRKVVPVGPGTSRRNSFTAKVVYAPRVGTTAKAWLVVEEKAIGKC</sequence>
<comment type="caution">
    <text evidence="1">The sequence shown here is derived from an EMBL/GenBank/DDBJ whole genome shotgun (WGS) entry which is preliminary data.</text>
</comment>
<protein>
    <submittedName>
        <fullName evidence="1">Uncharacterized protein</fullName>
    </submittedName>
</protein>